<dbReference type="PANTHER" id="PTHR13778">
    <property type="entry name" value="GLYCOSYLTRANSFERASE 8 DOMAIN-CONTAINING PROTEIN"/>
    <property type="match status" value="1"/>
</dbReference>
<keyword evidence="1" id="KW-0328">Glycosyltransferase</keyword>
<dbReference type="RefSeq" id="WP_164721681.1">
    <property type="nucleotide sequence ID" value="NZ_CP034588.1"/>
</dbReference>
<dbReference type="GO" id="GO:0016757">
    <property type="term" value="F:glycosyltransferase activity"/>
    <property type="evidence" value="ECO:0007669"/>
    <property type="project" value="UniProtKB-KW"/>
</dbReference>
<dbReference type="SUPFAM" id="SSF53448">
    <property type="entry name" value="Nucleotide-diphospho-sugar transferases"/>
    <property type="match status" value="1"/>
</dbReference>
<dbReference type="EMBL" id="QGGV01000002">
    <property type="protein sequence ID" value="PWK57662.1"/>
    <property type="molecule type" value="Genomic_DNA"/>
</dbReference>
<dbReference type="AlphaFoldDB" id="A0A316GAL3"/>
<evidence type="ECO:0000256" key="1">
    <source>
        <dbReference type="ARBA" id="ARBA00022676"/>
    </source>
</evidence>
<evidence type="ECO:0000313" key="4">
    <source>
        <dbReference type="EMBL" id="PWK57662.1"/>
    </source>
</evidence>
<protein>
    <submittedName>
        <fullName evidence="4">Lipopolysaccharide biosynthesis glycosyltransferase</fullName>
    </submittedName>
</protein>
<keyword evidence="5" id="KW-1185">Reference proteome</keyword>
<dbReference type="InterPro" id="IPR050748">
    <property type="entry name" value="Glycosyltrans_8_dom-fam"/>
</dbReference>
<gene>
    <name evidence="4" type="ORF">C8D95_102308</name>
</gene>
<proteinExistence type="predicted"/>
<keyword evidence="2 4" id="KW-0808">Transferase</keyword>
<reference evidence="4 5" key="1">
    <citation type="submission" date="2018-05" db="EMBL/GenBank/DDBJ databases">
        <title>Genomic Encyclopedia of Type Strains, Phase IV (KMG-IV): sequencing the most valuable type-strain genomes for metagenomic binning, comparative biology and taxonomic classification.</title>
        <authorList>
            <person name="Goeker M."/>
        </authorList>
    </citation>
    <scope>NUCLEOTIDE SEQUENCE [LARGE SCALE GENOMIC DNA]</scope>
    <source>
        <strain evidence="4 5">DSM 103371</strain>
    </source>
</reference>
<comment type="caution">
    <text evidence="4">The sequence shown here is derived from an EMBL/GenBank/DDBJ whole genome shotgun (WGS) entry which is preliminary data.</text>
</comment>
<organism evidence="4 5">
    <name type="scientific">Silicimonas algicola</name>
    <dbReference type="NCBI Taxonomy" id="1826607"/>
    <lineage>
        <taxon>Bacteria</taxon>
        <taxon>Pseudomonadati</taxon>
        <taxon>Pseudomonadota</taxon>
        <taxon>Alphaproteobacteria</taxon>
        <taxon>Rhodobacterales</taxon>
        <taxon>Paracoccaceae</taxon>
    </lineage>
</organism>
<sequence length="300" mass="33104">MTPRLPDAPEGTATVTWALDAGFARCTLVSLFSLLRTASCPVRAVFLCAGDLGDFPDRVRRIAAAFPGTEAVFLDPGPTVTDDRKHVSAATLLRLRLPEVIEGRVLYLDGDTLVRSDVAPLAFADLAGQPVGAAPDPAAVRSVASVRWHNLPWWRPGHMRFVRHLQSLGMRRPGTYFNAGVMVLDCARIRALGLDGAMDDAEAAGRYRLRDQDHLNVVFQDRATLVDPAWNAIWGNHRTAGPPLRRADVDRFAASRRDPRILHFTGAGKPWTAPPETLRVPQWAREWLDAEAALKRLETR</sequence>
<evidence type="ECO:0000256" key="2">
    <source>
        <dbReference type="ARBA" id="ARBA00022679"/>
    </source>
</evidence>
<dbReference type="PANTHER" id="PTHR13778:SF47">
    <property type="entry name" value="LIPOPOLYSACCHARIDE 1,3-GALACTOSYLTRANSFERASE"/>
    <property type="match status" value="1"/>
</dbReference>
<dbReference type="Gene3D" id="3.90.550.10">
    <property type="entry name" value="Spore Coat Polysaccharide Biosynthesis Protein SpsA, Chain A"/>
    <property type="match status" value="1"/>
</dbReference>
<dbReference type="InterPro" id="IPR002495">
    <property type="entry name" value="Glyco_trans_8"/>
</dbReference>
<accession>A0A316GAL3</accession>
<evidence type="ECO:0000256" key="3">
    <source>
        <dbReference type="ARBA" id="ARBA00022723"/>
    </source>
</evidence>
<keyword evidence="3" id="KW-0479">Metal-binding</keyword>
<name>A0A316GAL3_9RHOB</name>
<dbReference type="Proteomes" id="UP000245390">
    <property type="component" value="Unassembled WGS sequence"/>
</dbReference>
<dbReference type="InterPro" id="IPR029044">
    <property type="entry name" value="Nucleotide-diphossugar_trans"/>
</dbReference>
<dbReference type="GO" id="GO:0046872">
    <property type="term" value="F:metal ion binding"/>
    <property type="evidence" value="ECO:0007669"/>
    <property type="project" value="UniProtKB-KW"/>
</dbReference>
<evidence type="ECO:0000313" key="5">
    <source>
        <dbReference type="Proteomes" id="UP000245390"/>
    </source>
</evidence>
<dbReference type="Pfam" id="PF01501">
    <property type="entry name" value="Glyco_transf_8"/>
    <property type="match status" value="1"/>
</dbReference>